<proteinExistence type="predicted"/>
<sequence length="93" mass="10745">MRHRSREDKGAIIAATHPDQNEIQDADMDGSDLELFVDEEEQLRRDQEERDRRMKEIQLKHQASKQQFAVTTSFSQQPSLLESNTLALASISF</sequence>
<dbReference type="EMBL" id="RRYP01004452">
    <property type="protein sequence ID" value="TNV82849.1"/>
    <property type="molecule type" value="Genomic_DNA"/>
</dbReference>
<comment type="caution">
    <text evidence="1">The sequence shown here is derived from an EMBL/GenBank/DDBJ whole genome shotgun (WGS) entry which is preliminary data.</text>
</comment>
<evidence type="ECO:0000313" key="1">
    <source>
        <dbReference type="EMBL" id="TNV82849.1"/>
    </source>
</evidence>
<name>A0A8J8T5C1_HALGN</name>
<reference evidence="1" key="1">
    <citation type="submission" date="2019-06" db="EMBL/GenBank/DDBJ databases">
        <authorList>
            <person name="Zheng W."/>
        </authorList>
    </citation>
    <scope>NUCLEOTIDE SEQUENCE</scope>
    <source>
        <strain evidence="1">QDHG01</strain>
    </source>
</reference>
<gene>
    <name evidence="1" type="ORF">FGO68_gene3891</name>
</gene>
<evidence type="ECO:0000313" key="2">
    <source>
        <dbReference type="Proteomes" id="UP000785679"/>
    </source>
</evidence>
<accession>A0A8J8T5C1</accession>
<dbReference type="Proteomes" id="UP000785679">
    <property type="component" value="Unassembled WGS sequence"/>
</dbReference>
<protein>
    <submittedName>
        <fullName evidence="1">Uncharacterized protein</fullName>
    </submittedName>
</protein>
<organism evidence="1 2">
    <name type="scientific">Halteria grandinella</name>
    <dbReference type="NCBI Taxonomy" id="5974"/>
    <lineage>
        <taxon>Eukaryota</taxon>
        <taxon>Sar</taxon>
        <taxon>Alveolata</taxon>
        <taxon>Ciliophora</taxon>
        <taxon>Intramacronucleata</taxon>
        <taxon>Spirotrichea</taxon>
        <taxon>Stichotrichia</taxon>
        <taxon>Sporadotrichida</taxon>
        <taxon>Halteriidae</taxon>
        <taxon>Halteria</taxon>
    </lineage>
</organism>
<keyword evidence="2" id="KW-1185">Reference proteome</keyword>
<dbReference type="AlphaFoldDB" id="A0A8J8T5C1"/>